<accession>A0ABR7QX99</accession>
<comment type="caution">
    <text evidence="1">The sequence shown here is derived from an EMBL/GenBank/DDBJ whole genome shotgun (WGS) entry which is preliminary data.</text>
</comment>
<sequence length="61" mass="6813">MDKSTIIDTNKLDASKVFDVSSGVEPQTKTNLKDPAFRYSVKDAEVLIEREIPNHAYAVSE</sequence>
<evidence type="ECO:0000313" key="1">
    <source>
        <dbReference type="EMBL" id="MBC9130852.1"/>
    </source>
</evidence>
<dbReference type="RefSeq" id="WP_065734841.1">
    <property type="nucleotide sequence ID" value="NZ_JABURY010000015.1"/>
</dbReference>
<keyword evidence="2" id="KW-1185">Reference proteome</keyword>
<gene>
    <name evidence="1" type="ORF">FcAc13_05960</name>
</gene>
<organism evidence="1 2">
    <name type="scientific">Frischella japonica</name>
    <dbReference type="NCBI Taxonomy" id="2741544"/>
    <lineage>
        <taxon>Bacteria</taxon>
        <taxon>Pseudomonadati</taxon>
        <taxon>Pseudomonadota</taxon>
        <taxon>Gammaproteobacteria</taxon>
        <taxon>Orbales</taxon>
        <taxon>Orbaceae</taxon>
        <taxon>Frischella</taxon>
    </lineage>
</organism>
<protein>
    <submittedName>
        <fullName evidence="1">Uncharacterized protein</fullName>
    </submittedName>
</protein>
<evidence type="ECO:0000313" key="2">
    <source>
        <dbReference type="Proteomes" id="UP000651208"/>
    </source>
</evidence>
<dbReference type="EMBL" id="JABURY010000015">
    <property type="protein sequence ID" value="MBC9130852.1"/>
    <property type="molecule type" value="Genomic_DNA"/>
</dbReference>
<dbReference type="Proteomes" id="UP000651208">
    <property type="component" value="Unassembled WGS sequence"/>
</dbReference>
<proteinExistence type="predicted"/>
<reference evidence="1 2" key="1">
    <citation type="submission" date="2020-06" db="EMBL/GenBank/DDBJ databases">
        <title>Frischella cerana isolated from Apis cerana gut homogenate.</title>
        <authorList>
            <person name="Wolter L.A."/>
            <person name="Suenami S."/>
            <person name="Miyazaki R."/>
        </authorList>
    </citation>
    <scope>NUCLEOTIDE SEQUENCE [LARGE SCALE GENOMIC DNA]</scope>
    <source>
        <strain evidence="1 2">Ac13</strain>
    </source>
</reference>
<name>A0ABR7QX99_9GAMM</name>